<accession>K1SV54</accession>
<dbReference type="InterPro" id="IPR003797">
    <property type="entry name" value="DegV"/>
</dbReference>
<proteinExistence type="predicted"/>
<dbReference type="Pfam" id="PF02645">
    <property type="entry name" value="DegV"/>
    <property type="match status" value="1"/>
</dbReference>
<dbReference type="PANTHER" id="PTHR33434">
    <property type="entry name" value="DEGV DOMAIN-CONTAINING PROTEIN DR_1986-RELATED"/>
    <property type="match status" value="1"/>
</dbReference>
<comment type="caution">
    <text evidence="2">The sequence shown here is derived from an EMBL/GenBank/DDBJ whole genome shotgun (WGS) entry which is preliminary data.</text>
</comment>
<dbReference type="PANTHER" id="PTHR33434:SF3">
    <property type="entry name" value="DEGV DOMAIN-CONTAINING PROTEIN YITS"/>
    <property type="match status" value="1"/>
</dbReference>
<organism evidence="2">
    <name type="scientific">human gut metagenome</name>
    <dbReference type="NCBI Taxonomy" id="408170"/>
    <lineage>
        <taxon>unclassified sequences</taxon>
        <taxon>metagenomes</taxon>
        <taxon>organismal metagenomes</taxon>
    </lineage>
</organism>
<protein>
    <submittedName>
        <fullName evidence="2">DegV family protein</fullName>
    </submittedName>
</protein>
<name>K1SV54_9ZZZZ</name>
<dbReference type="InterPro" id="IPR050270">
    <property type="entry name" value="DegV_domain_contain"/>
</dbReference>
<evidence type="ECO:0000256" key="1">
    <source>
        <dbReference type="ARBA" id="ARBA00023121"/>
    </source>
</evidence>
<dbReference type="GO" id="GO:0008289">
    <property type="term" value="F:lipid binding"/>
    <property type="evidence" value="ECO:0007669"/>
    <property type="project" value="UniProtKB-KW"/>
</dbReference>
<evidence type="ECO:0000313" key="2">
    <source>
        <dbReference type="EMBL" id="EKC57695.1"/>
    </source>
</evidence>
<reference evidence="2" key="1">
    <citation type="journal article" date="2013" name="Environ. Microbiol.">
        <title>Microbiota from the distal guts of lean and obese adolescents exhibit partial functional redundancy besides clear differences in community structure.</title>
        <authorList>
            <person name="Ferrer M."/>
            <person name="Ruiz A."/>
            <person name="Lanza F."/>
            <person name="Haange S.B."/>
            <person name="Oberbach A."/>
            <person name="Till H."/>
            <person name="Bargiela R."/>
            <person name="Campoy C."/>
            <person name="Segura M.T."/>
            <person name="Richter M."/>
            <person name="von Bergen M."/>
            <person name="Seifert J."/>
            <person name="Suarez A."/>
        </authorList>
    </citation>
    <scope>NUCLEOTIDE SEQUENCE</scope>
</reference>
<feature type="non-terminal residue" evidence="2">
    <location>
        <position position="124"/>
    </location>
</feature>
<gene>
    <name evidence="2" type="ORF">LEA_14237</name>
</gene>
<dbReference type="EMBL" id="AJWY01009666">
    <property type="protein sequence ID" value="EKC57695.1"/>
    <property type="molecule type" value="Genomic_DNA"/>
</dbReference>
<dbReference type="Gene3D" id="2.20.28.50">
    <property type="entry name" value="degv family protein"/>
    <property type="match status" value="1"/>
</dbReference>
<keyword evidence="1" id="KW-0446">Lipid-binding</keyword>
<dbReference type="PROSITE" id="PS51482">
    <property type="entry name" value="DEGV"/>
    <property type="match status" value="1"/>
</dbReference>
<dbReference type="SUPFAM" id="SSF82549">
    <property type="entry name" value="DAK1/DegV-like"/>
    <property type="match status" value="1"/>
</dbReference>
<sequence length="124" mass="13820">MDGKEYPDDLGKSMPFAEFYKRIADGAEPTTSQVNVGQFKEYFSEFLKDGKDILHVSLSTGLSGVYNSACIARDELLEEYPDRKIYIVDSLGASSGYGLLMDTLAELKNSGKSIEEVRDFAEER</sequence>
<dbReference type="Gene3D" id="3.40.50.10440">
    <property type="entry name" value="Dihydroxyacetone kinase, domain 1"/>
    <property type="match status" value="1"/>
</dbReference>
<dbReference type="AlphaFoldDB" id="K1SV54"/>